<reference evidence="3 4" key="1">
    <citation type="submission" date="2024-05" db="EMBL/GenBank/DDBJ databases">
        <authorList>
            <person name="Wallberg A."/>
        </authorList>
    </citation>
    <scope>NUCLEOTIDE SEQUENCE [LARGE SCALE GENOMIC DNA]</scope>
</reference>
<dbReference type="InterPro" id="IPR027417">
    <property type="entry name" value="P-loop_NTPase"/>
</dbReference>
<sequence>KTDIRTKIKESLTSIKKGGNVMHLNLENVSHYAFRYGINIDENNKDLQKGKTLANGIMNKLWDKDPKDRKRDILHLQKKFISWSEYSKQLKRMEDIDFDKIHNRMQECRKEQFDMVQNMTSVMKEFIDISLNSQLSNQTKMYFLQWMKIYLDIESKKHLPDQENKYHKMWNSITCKVGTDVNELRKLESTLDDLSFGLEHILREIGQVYEAIKELKRERKFEVLADNLSIFAADLLLDGYPLEIMDGDASHVPLTWINAVFDKLKERLGDKKIYVISVLGIQSSGKSTLLNTMFGLNFSVSAGRCTKGVFAQLISVEEKIYGEYGYEYILVLDTEGLRAMELANLQYKRDNELASFIIGIGAVTIVNIKGENNSDIGEVLQICVHAFLRMRLANNNIDLQPGCYFVHQNVPDVIAKSKMLYSYKKHKDQLDDIATAVAEHENVRGINHFSDVIEFDVNKQIWYFPNLWIGDPPMAPANPGYSETVLKLKTDILKYPEKYSSLTFTKLQERMTDLWKAILNENFVFSFKNSLEVRSYALLEEKILNVNKNFYHDVKSKTHNYINTINSCEKDFSCLKQNILAEIEEHINECYLRFKSELNDYFSTAENKSTINQWEAFATQKLEEIVSYLRYNESNKISTAVDLREANYKNLKKLEKYKDDIEIFVKDLVANKVCSSTQDGTSSLENMSAIQRTELDDMFNKEWDDFLNRLDFVQIKDKKNIRKEVWKFLKEQYRAHIAILEIYQNTKEHNKDKLPDQKTNDNNKAMSSIKTSAEKVESTDNEYCDDDGYVMTSGIRENLRNEETVRIDDTDFEIEPLQRELYDIKVKNEDTEGISGEPDYVNY</sequence>
<dbReference type="GO" id="GO:0005525">
    <property type="term" value="F:GTP binding"/>
    <property type="evidence" value="ECO:0007669"/>
    <property type="project" value="InterPro"/>
</dbReference>
<name>A0AAV2SAD0_MEGNR</name>
<dbReference type="SUPFAM" id="SSF52540">
    <property type="entry name" value="P-loop containing nucleoside triphosphate hydrolases"/>
    <property type="match status" value="1"/>
</dbReference>
<dbReference type="Pfam" id="PF25683">
    <property type="entry name" value="URGCP_GTPase"/>
    <property type="match status" value="1"/>
</dbReference>
<feature type="compositionally biased region" description="Basic and acidic residues" evidence="1">
    <location>
        <begin position="750"/>
        <end position="761"/>
    </location>
</feature>
<feature type="non-terminal residue" evidence="3">
    <location>
        <position position="1"/>
    </location>
</feature>
<feature type="compositionally biased region" description="Polar residues" evidence="1">
    <location>
        <begin position="762"/>
        <end position="771"/>
    </location>
</feature>
<dbReference type="AlphaFoldDB" id="A0AAV2SAD0"/>
<gene>
    <name evidence="3" type="ORF">MNOR_LOCUS34227</name>
</gene>
<proteinExistence type="predicted"/>
<dbReference type="PANTHER" id="PTHR14819">
    <property type="entry name" value="GTP-BINDING"/>
    <property type="match status" value="1"/>
</dbReference>
<evidence type="ECO:0000313" key="4">
    <source>
        <dbReference type="Proteomes" id="UP001497623"/>
    </source>
</evidence>
<feature type="domain" description="VLIG-type G" evidence="2">
    <location>
        <begin position="270"/>
        <end position="515"/>
    </location>
</feature>
<evidence type="ECO:0000313" key="3">
    <source>
        <dbReference type="EMBL" id="CAL4172039.1"/>
    </source>
</evidence>
<feature type="region of interest" description="Disordered" evidence="1">
    <location>
        <begin position="750"/>
        <end position="780"/>
    </location>
</feature>
<accession>A0AAV2SAD0</accession>
<evidence type="ECO:0000256" key="1">
    <source>
        <dbReference type="SAM" id="MobiDB-lite"/>
    </source>
</evidence>
<comment type="caution">
    <text evidence="3">The sequence shown here is derived from an EMBL/GenBank/DDBJ whole genome shotgun (WGS) entry which is preliminary data.</text>
</comment>
<dbReference type="InterPro" id="IPR030383">
    <property type="entry name" value="G_VLIG_dom"/>
</dbReference>
<organism evidence="3 4">
    <name type="scientific">Meganyctiphanes norvegica</name>
    <name type="common">Northern krill</name>
    <name type="synonym">Thysanopoda norvegica</name>
    <dbReference type="NCBI Taxonomy" id="48144"/>
    <lineage>
        <taxon>Eukaryota</taxon>
        <taxon>Metazoa</taxon>
        <taxon>Ecdysozoa</taxon>
        <taxon>Arthropoda</taxon>
        <taxon>Crustacea</taxon>
        <taxon>Multicrustacea</taxon>
        <taxon>Malacostraca</taxon>
        <taxon>Eumalacostraca</taxon>
        <taxon>Eucarida</taxon>
        <taxon>Euphausiacea</taxon>
        <taxon>Euphausiidae</taxon>
        <taxon>Meganyctiphanes</taxon>
    </lineage>
</organism>
<dbReference type="EMBL" id="CAXKWB010051979">
    <property type="protein sequence ID" value="CAL4172039.1"/>
    <property type="molecule type" value="Genomic_DNA"/>
</dbReference>
<dbReference type="InterPro" id="IPR052986">
    <property type="entry name" value="VLIG_GTPase"/>
</dbReference>
<dbReference type="PANTHER" id="PTHR14819:SF5">
    <property type="entry name" value="INTERFERON-INDUCED VERY LARGE GTPASE 1"/>
    <property type="match status" value="1"/>
</dbReference>
<dbReference type="Proteomes" id="UP001497623">
    <property type="component" value="Unassembled WGS sequence"/>
</dbReference>
<feature type="non-terminal residue" evidence="3">
    <location>
        <position position="843"/>
    </location>
</feature>
<evidence type="ECO:0000259" key="2">
    <source>
        <dbReference type="PROSITE" id="PS51717"/>
    </source>
</evidence>
<dbReference type="PROSITE" id="PS51717">
    <property type="entry name" value="G_VLIG"/>
    <property type="match status" value="1"/>
</dbReference>
<keyword evidence="4" id="KW-1185">Reference proteome</keyword>
<protein>
    <recommendedName>
        <fullName evidence="2">VLIG-type G domain-containing protein</fullName>
    </recommendedName>
</protein>
<dbReference type="Gene3D" id="3.40.50.300">
    <property type="entry name" value="P-loop containing nucleotide triphosphate hydrolases"/>
    <property type="match status" value="1"/>
</dbReference>